<dbReference type="GO" id="GO:0016811">
    <property type="term" value="F:hydrolase activity, acting on carbon-nitrogen (but not peptide) bonds, in linear amides"/>
    <property type="evidence" value="ECO:0007669"/>
    <property type="project" value="InterPro"/>
</dbReference>
<dbReference type="EMBL" id="FQUR01000017">
    <property type="protein sequence ID" value="SHF20282.1"/>
    <property type="molecule type" value="Genomic_DNA"/>
</dbReference>
<dbReference type="SUPFAM" id="SSF141130">
    <property type="entry name" value="Acetamidase/Formamidase-like"/>
    <property type="match status" value="1"/>
</dbReference>
<reference evidence="2" key="1">
    <citation type="submission" date="2016-11" db="EMBL/GenBank/DDBJ databases">
        <authorList>
            <person name="Varghese N."/>
            <person name="Submissions S."/>
        </authorList>
    </citation>
    <scope>NUCLEOTIDE SEQUENCE [LARGE SCALE GENOMIC DNA]</scope>
    <source>
        <strain evidence="2">DSM 18761</strain>
    </source>
</reference>
<dbReference type="InterPro" id="IPR004304">
    <property type="entry name" value="FmdA_AmdA"/>
</dbReference>
<proteinExistence type="predicted"/>
<dbReference type="PANTHER" id="PTHR31891">
    <property type="entry name" value="FORMAMIDASE C869.04-RELATED"/>
    <property type="match status" value="1"/>
</dbReference>
<dbReference type="RefSeq" id="WP_072969313.1">
    <property type="nucleotide sequence ID" value="NZ_FQUR01000017.1"/>
</dbReference>
<dbReference type="AlphaFoldDB" id="A0A1M4ZR56"/>
<name>A0A1M4ZR56_9THEO</name>
<dbReference type="Gene3D" id="3.10.28.20">
    <property type="entry name" value="Acetamidase/Formamidase-like domains"/>
    <property type="match status" value="1"/>
</dbReference>
<evidence type="ECO:0000313" key="2">
    <source>
        <dbReference type="Proteomes" id="UP000184127"/>
    </source>
</evidence>
<sequence length="299" mass="32208">MIHKLSKENHIFSFSKDNTPVLFVKNGDEIVIETLDCFSNQIQTNEDKLEQMDWNKVNPATGPIYVEGAKEGDVLEVTIKKIEIADKGVMATGNDLGVLGDLMNGLYSRVVNIKEGKIIFDEKISIPIKPMIGVIGVSPKNGNINCGTPGSHGGNMDTTLIGEGSKLFLPVFVDGALLALGDLHAVMGDGEVGVSGVEVSGSVTVEVRIVKNLKLINPLVKTPEVTATIASDESLDKAVKIAVHDMANLFQSFTKLSIEEIATLFSIAGNVQISQVVDPLKTARFSLPNWVLDSYNIVF</sequence>
<protein>
    <submittedName>
        <fullName evidence="1">Amidase</fullName>
    </submittedName>
</protein>
<dbReference type="PANTHER" id="PTHR31891:SF1">
    <property type="entry name" value="FORMAMIDASE C869.04-RELATED"/>
    <property type="match status" value="1"/>
</dbReference>
<organism evidence="1 2">
    <name type="scientific">Thermoanaerobacter uzonensis DSM 18761</name>
    <dbReference type="NCBI Taxonomy" id="1123369"/>
    <lineage>
        <taxon>Bacteria</taxon>
        <taxon>Bacillati</taxon>
        <taxon>Bacillota</taxon>
        <taxon>Clostridia</taxon>
        <taxon>Thermoanaerobacterales</taxon>
        <taxon>Thermoanaerobacteraceae</taxon>
        <taxon>Thermoanaerobacter</taxon>
    </lineage>
</organism>
<dbReference type="Pfam" id="PF03069">
    <property type="entry name" value="FmdA_AmdA"/>
    <property type="match status" value="2"/>
</dbReference>
<evidence type="ECO:0000313" key="1">
    <source>
        <dbReference type="EMBL" id="SHF20282.1"/>
    </source>
</evidence>
<gene>
    <name evidence="1" type="ORF">SAMN02745195_02082</name>
</gene>
<dbReference type="Gene3D" id="2.40.10.120">
    <property type="match status" value="1"/>
</dbReference>
<accession>A0A1M4ZR56</accession>
<keyword evidence="2" id="KW-1185">Reference proteome</keyword>
<dbReference type="Gene3D" id="2.60.120.580">
    <property type="entry name" value="Acetamidase/Formamidase-like domains"/>
    <property type="match status" value="1"/>
</dbReference>
<dbReference type="Proteomes" id="UP000184127">
    <property type="component" value="Unassembled WGS sequence"/>
</dbReference>